<dbReference type="Gene3D" id="3.90.1720.30">
    <property type="entry name" value="PPPDE domains"/>
    <property type="match status" value="1"/>
</dbReference>
<keyword evidence="2" id="KW-0645">Protease</keyword>
<keyword evidence="3" id="KW-0378">Hydrolase</keyword>
<sequence length="399" mass="46127">MALRPPFPLLSNVQLFLLIFLAVVVLHLAQLQPVTEQNEEQPQKGEHRLRHNISLPTMTNSDASENDDLEETAEWIYEGKESAERKASAEVEETVKDQMSFKMANEGRGTSGEWAIEAERQMQIEQQQGGKAAENESSQSAAGKEKITLGKLFECADNADKAEEADEVKRALEEVELDWREKVDEKRRRKMEKDFRRMEKERAELQRKAGAVQPEQLSGAERRKLYGPQFDAAKFKADVEAEKPCDGEPLQVAEYYLFRWSSKLGIYHAGLFICGIEIHFHHPGIEFWKPMEYSTRFVGGMHRNYRPISYGGKEIYTQKTFRQIVSVINNLKTIFNPSTYKLLSRNCLLFLRTLVRQLTGLTNGEQIEWPWSAIHPLKKPQFALKQLKRLDFKKMWSFP</sequence>
<evidence type="ECO:0000313" key="8">
    <source>
        <dbReference type="EMBL" id="KAL3075891.1"/>
    </source>
</evidence>
<feature type="domain" description="PPPDE" evidence="7">
    <location>
        <begin position="248"/>
        <end position="396"/>
    </location>
</feature>
<name>A0ABD2I9E1_9BILA</name>
<keyword evidence="9" id="KW-1185">Reference proteome</keyword>
<dbReference type="InterPro" id="IPR008580">
    <property type="entry name" value="PPPDE_dom"/>
</dbReference>
<evidence type="ECO:0000256" key="2">
    <source>
        <dbReference type="ARBA" id="ARBA00022670"/>
    </source>
</evidence>
<protein>
    <recommendedName>
        <fullName evidence="7">PPPDE domain-containing protein</fullName>
    </recommendedName>
</protein>
<dbReference type="PROSITE" id="PS51858">
    <property type="entry name" value="PPPDE"/>
    <property type="match status" value="1"/>
</dbReference>
<dbReference type="Pfam" id="PF05903">
    <property type="entry name" value="Peptidase_C97"/>
    <property type="match status" value="1"/>
</dbReference>
<feature type="region of interest" description="Disordered" evidence="5">
    <location>
        <begin position="124"/>
        <end position="143"/>
    </location>
</feature>
<comment type="caution">
    <text evidence="8">The sequence shown here is derived from an EMBL/GenBank/DDBJ whole genome shotgun (WGS) entry which is preliminary data.</text>
</comment>
<organism evidence="8 9">
    <name type="scientific">Heterodera trifolii</name>
    <dbReference type="NCBI Taxonomy" id="157864"/>
    <lineage>
        <taxon>Eukaryota</taxon>
        <taxon>Metazoa</taxon>
        <taxon>Ecdysozoa</taxon>
        <taxon>Nematoda</taxon>
        <taxon>Chromadorea</taxon>
        <taxon>Rhabditida</taxon>
        <taxon>Tylenchina</taxon>
        <taxon>Tylenchomorpha</taxon>
        <taxon>Tylenchoidea</taxon>
        <taxon>Heteroderidae</taxon>
        <taxon>Heteroderinae</taxon>
        <taxon>Heterodera</taxon>
    </lineage>
</organism>
<evidence type="ECO:0000256" key="6">
    <source>
        <dbReference type="SAM" id="SignalP"/>
    </source>
</evidence>
<feature type="coiled-coil region" evidence="4">
    <location>
        <begin position="158"/>
        <end position="208"/>
    </location>
</feature>
<evidence type="ECO:0000259" key="7">
    <source>
        <dbReference type="PROSITE" id="PS51858"/>
    </source>
</evidence>
<evidence type="ECO:0000256" key="3">
    <source>
        <dbReference type="ARBA" id="ARBA00022801"/>
    </source>
</evidence>
<evidence type="ECO:0000256" key="1">
    <source>
        <dbReference type="ARBA" id="ARBA00008140"/>
    </source>
</evidence>
<dbReference type="InterPro" id="IPR042266">
    <property type="entry name" value="PPPDE_sf"/>
</dbReference>
<evidence type="ECO:0000313" key="9">
    <source>
        <dbReference type="Proteomes" id="UP001620626"/>
    </source>
</evidence>
<dbReference type="EMBL" id="JBICBT010001268">
    <property type="protein sequence ID" value="KAL3075891.1"/>
    <property type="molecule type" value="Genomic_DNA"/>
</dbReference>
<evidence type="ECO:0000256" key="4">
    <source>
        <dbReference type="SAM" id="Coils"/>
    </source>
</evidence>
<reference evidence="8 9" key="1">
    <citation type="submission" date="2024-10" db="EMBL/GenBank/DDBJ databases">
        <authorList>
            <person name="Kim D."/>
        </authorList>
    </citation>
    <scope>NUCLEOTIDE SEQUENCE [LARGE SCALE GENOMIC DNA]</scope>
    <source>
        <strain evidence="8">BH-2024</strain>
    </source>
</reference>
<feature type="compositionally biased region" description="Polar residues" evidence="5">
    <location>
        <begin position="124"/>
        <end position="141"/>
    </location>
</feature>
<comment type="similarity">
    <text evidence="1">Belongs to the DeSI family.</text>
</comment>
<dbReference type="GO" id="GO:0008233">
    <property type="term" value="F:peptidase activity"/>
    <property type="evidence" value="ECO:0007669"/>
    <property type="project" value="UniProtKB-KW"/>
</dbReference>
<proteinExistence type="inferred from homology"/>
<feature type="chain" id="PRO_5044792620" description="PPPDE domain-containing protein" evidence="6">
    <location>
        <begin position="32"/>
        <end position="399"/>
    </location>
</feature>
<keyword evidence="6" id="KW-0732">Signal</keyword>
<feature type="compositionally biased region" description="Polar residues" evidence="5">
    <location>
        <begin position="54"/>
        <end position="63"/>
    </location>
</feature>
<dbReference type="GO" id="GO:0006508">
    <property type="term" value="P:proteolysis"/>
    <property type="evidence" value="ECO:0007669"/>
    <property type="project" value="UniProtKB-KW"/>
</dbReference>
<feature type="signal peptide" evidence="6">
    <location>
        <begin position="1"/>
        <end position="31"/>
    </location>
</feature>
<keyword evidence="4" id="KW-0175">Coiled coil</keyword>
<evidence type="ECO:0000256" key="5">
    <source>
        <dbReference type="SAM" id="MobiDB-lite"/>
    </source>
</evidence>
<dbReference type="Proteomes" id="UP001620626">
    <property type="component" value="Unassembled WGS sequence"/>
</dbReference>
<dbReference type="AlphaFoldDB" id="A0ABD2I9E1"/>
<feature type="region of interest" description="Disordered" evidence="5">
    <location>
        <begin position="35"/>
        <end position="68"/>
    </location>
</feature>
<gene>
    <name evidence="8" type="ORF">niasHT_032094</name>
</gene>
<accession>A0ABD2I9E1</accession>